<protein>
    <submittedName>
        <fullName evidence="1">Uncharacterized protein DUF664</fullName>
    </submittedName>
</protein>
<dbReference type="Proteomes" id="UP000256269">
    <property type="component" value="Unassembled WGS sequence"/>
</dbReference>
<gene>
    <name evidence="1" type="ORF">BCF44_12187</name>
</gene>
<dbReference type="RefSeq" id="WP_116180665.1">
    <property type="nucleotide sequence ID" value="NZ_CP144375.1"/>
</dbReference>
<dbReference type="Pfam" id="PF04978">
    <property type="entry name" value="MST"/>
    <property type="match status" value="1"/>
</dbReference>
<dbReference type="InterPro" id="IPR034660">
    <property type="entry name" value="DinB/YfiT-like"/>
</dbReference>
<organism evidence="1 2">
    <name type="scientific">Kutzneria buriramensis</name>
    <dbReference type="NCBI Taxonomy" id="1045776"/>
    <lineage>
        <taxon>Bacteria</taxon>
        <taxon>Bacillati</taxon>
        <taxon>Actinomycetota</taxon>
        <taxon>Actinomycetes</taxon>
        <taxon>Pseudonocardiales</taxon>
        <taxon>Pseudonocardiaceae</taxon>
        <taxon>Kutzneria</taxon>
    </lineage>
</organism>
<comment type="caution">
    <text evidence="1">The sequence shown here is derived from an EMBL/GenBank/DDBJ whole genome shotgun (WGS) entry which is preliminary data.</text>
</comment>
<accession>A0A3E0GZ08</accession>
<name>A0A3E0GZ08_9PSEU</name>
<keyword evidence="2" id="KW-1185">Reference proteome</keyword>
<dbReference type="InterPro" id="IPR007061">
    <property type="entry name" value="MST-like"/>
</dbReference>
<dbReference type="AlphaFoldDB" id="A0A3E0GZ08"/>
<dbReference type="OrthoDB" id="4548523at2"/>
<sequence>MSSSELPREWPATDAADELTLLTEFLTFLRITAVNKLAGLDREQAAATPFPASPVFSMLGLIRHLTSVERYWLSWVGGGMDVPNRWESPDRDIDFRLSEQDTPESVVAEYRAQWALSQQALAGKKAGDKSSIDDDKTVRWLLTHLVQETARHVGHLDVLREFADGTTGE</sequence>
<evidence type="ECO:0000313" key="2">
    <source>
        <dbReference type="Proteomes" id="UP000256269"/>
    </source>
</evidence>
<evidence type="ECO:0000313" key="1">
    <source>
        <dbReference type="EMBL" id="REH32538.1"/>
    </source>
</evidence>
<dbReference type="Gene3D" id="1.20.120.450">
    <property type="entry name" value="dinb family like domain"/>
    <property type="match status" value="1"/>
</dbReference>
<dbReference type="SUPFAM" id="SSF109854">
    <property type="entry name" value="DinB/YfiT-like putative metalloenzymes"/>
    <property type="match status" value="1"/>
</dbReference>
<dbReference type="EMBL" id="QUNO01000021">
    <property type="protein sequence ID" value="REH32538.1"/>
    <property type="molecule type" value="Genomic_DNA"/>
</dbReference>
<proteinExistence type="predicted"/>
<reference evidence="1 2" key="1">
    <citation type="submission" date="2018-08" db="EMBL/GenBank/DDBJ databases">
        <title>Genomic Encyclopedia of Archaeal and Bacterial Type Strains, Phase II (KMG-II): from individual species to whole genera.</title>
        <authorList>
            <person name="Goeker M."/>
        </authorList>
    </citation>
    <scope>NUCLEOTIDE SEQUENCE [LARGE SCALE GENOMIC DNA]</scope>
    <source>
        <strain evidence="1 2">DSM 45791</strain>
    </source>
</reference>